<feature type="domain" description="PAC" evidence="21">
    <location>
        <begin position="621"/>
        <end position="673"/>
    </location>
</feature>
<feature type="domain" description="Response regulatory" evidence="19">
    <location>
        <begin position="1068"/>
        <end position="1192"/>
    </location>
</feature>
<dbReference type="GO" id="GO:0000155">
    <property type="term" value="F:phosphorelay sensor kinase activity"/>
    <property type="evidence" value="ECO:0007669"/>
    <property type="project" value="InterPro"/>
</dbReference>
<keyword evidence="9" id="KW-0067">ATP-binding</keyword>
<gene>
    <name evidence="22" type="ORF">EZ242_12785</name>
</gene>
<sequence length="1199" mass="131526">MQPNLPLSDATVPQPQESPVPEPVAAAAWREQMRLQGEALDGIEVALCAFDLEDHALVWNRAFLRLFPEHLGHIHVGEHYRHNLRRFYETRLEPDEMPRIEQYVAAGVERHRRQTRPFEFLHAGLRVQVSSTLHRGLGRVRVWRTLQPLPQESAGGLGFLAEQGSALLEAVPEALVVCAPNGRIAWANEGFARLYGAHCPLSVLGETTMTMYARAWEAAGEPDNPERQRGMALLLERLRMAGAPFEVPLPKRRWCRIIAQPARNGAIFYIHADISELKRYEAALQLTLDNAGRGITRLDAQGRIVLYNRHMLELLELPESMLAGAPHVDEIVRFQAQRGDFGEHNELLDPAVQPLIAHRGVNHLAAMAHVQRYLRRTRAGRVIEITNHPLPEGGAVRTFADVTDYVHAQEALAEKTRALEITLDSMSQGISAFDAQGRVTLSNRRHQELLDLPEALMASRPTLEQLVRFQIERGDFGPRFEYVDAQARGYVSLGDKLSALQGPETYLRKTEDGRMLEVHTRPLPDGGAVRTFTDVSAHVQAQEALATQRAQLATLVNNLPDRVWLKDAEGAYRLSNPAHRRHHGLAEEDVIGRTSQELFGPEVGRRHAASDAAALQADGPLLYEERIVRPDASVQYVELVKVPMRDEQGRCLGLLGIARDITARKEAEAALIHAKNVAEAGERAKAEFLANMSHEIRTPMNAVIGMSDLLLSTPLTPTQREFSQAIRTSGDALLRLINDILDFSKIESGHLELERGSVDLVECIESVLEIMGGAAADRGLELLYDVAHDVPPHVMGDGGRLRQLLVNLVSNAVKFTPAGEVVVQVTRRNDAQGRALLHFSVQDSGIGIPADRMNRLFQVFSQVDASTTRKYGGTGLGLAICRRLVTLMGGRIWVDSREGEGSDFQFELPLEADPDAPPSSPPAFHQDGTLLLVHSNARAGAILCAQLRRWGWQVDCTRSAQAARERLCGPQPPAALVLDERVPEASDLLDCMGKCIPETPWLLLRCESRSSLPGNLAPSQVLRRPFRRDALQQALSAVLDRTSPPAPAAEAAAPAPIAPATEGAPALRVLLAEDNDINQMVAEHLLASLGYAVEIVENGQLAVDAVAAACAPGGRPFDIVLMDVQMPILDGLAATRQLRQAIPGGPKRPWIIAMTANAMQGDRDECLAAGMDDYLSKPIRASDVAAALQRAATELAARA</sequence>
<dbReference type="FunFam" id="3.30.565.10:FF:000010">
    <property type="entry name" value="Sensor histidine kinase RcsC"/>
    <property type="match status" value="1"/>
</dbReference>
<dbReference type="InterPro" id="IPR003661">
    <property type="entry name" value="HisK_dim/P_dom"/>
</dbReference>
<reference evidence="22 23" key="1">
    <citation type="submission" date="2019-03" db="EMBL/GenBank/DDBJ databases">
        <title>Ramlibacter rhizophilus CCTCC AB2015357, whole genome shotgun sequence.</title>
        <authorList>
            <person name="Zhang X."/>
            <person name="Feng G."/>
            <person name="Zhu H."/>
        </authorList>
    </citation>
    <scope>NUCLEOTIDE SEQUENCE [LARGE SCALE GENOMIC DNA]</scope>
    <source>
        <strain evidence="22 23">CCTCC AB2015357</strain>
    </source>
</reference>
<dbReference type="CDD" id="cd17546">
    <property type="entry name" value="REC_hyHK_CKI1_RcsC-like"/>
    <property type="match status" value="1"/>
</dbReference>
<dbReference type="CDD" id="cd16922">
    <property type="entry name" value="HATPase_EvgS-ArcB-TorS-like"/>
    <property type="match status" value="1"/>
</dbReference>
<keyword evidence="4 16" id="KW-0597">Phosphoprotein</keyword>
<evidence type="ECO:0000256" key="7">
    <source>
        <dbReference type="ARBA" id="ARBA00022741"/>
    </source>
</evidence>
<dbReference type="InterPro" id="IPR005467">
    <property type="entry name" value="His_kinase_dom"/>
</dbReference>
<keyword evidence="10" id="KW-0902">Two-component regulatory system</keyword>
<dbReference type="Pfam" id="PF12860">
    <property type="entry name" value="PAS_7"/>
    <property type="match status" value="2"/>
</dbReference>
<dbReference type="InterPro" id="IPR013656">
    <property type="entry name" value="PAS_4"/>
</dbReference>
<dbReference type="SUPFAM" id="SSF55874">
    <property type="entry name" value="ATPase domain of HSP90 chaperone/DNA topoisomerase II/histidine kinase"/>
    <property type="match status" value="1"/>
</dbReference>
<evidence type="ECO:0000259" key="19">
    <source>
        <dbReference type="PROSITE" id="PS50110"/>
    </source>
</evidence>
<accession>A0A4Z0BP00</accession>
<dbReference type="Pfam" id="PF00072">
    <property type="entry name" value="Response_reg"/>
    <property type="match status" value="1"/>
</dbReference>
<dbReference type="SMART" id="SM00086">
    <property type="entry name" value="PAC"/>
    <property type="match status" value="1"/>
</dbReference>
<dbReference type="PROSITE" id="PS50113">
    <property type="entry name" value="PAC"/>
    <property type="match status" value="1"/>
</dbReference>
<proteinExistence type="predicted"/>
<dbReference type="InterPro" id="IPR036890">
    <property type="entry name" value="HATPase_C_sf"/>
</dbReference>
<dbReference type="SUPFAM" id="SSF55785">
    <property type="entry name" value="PYP-like sensor domain (PAS domain)"/>
    <property type="match status" value="4"/>
</dbReference>
<dbReference type="PANTHER" id="PTHR45339:SF1">
    <property type="entry name" value="HYBRID SIGNAL TRANSDUCTION HISTIDINE KINASE J"/>
    <property type="match status" value="1"/>
</dbReference>
<keyword evidence="5" id="KW-0808">Transferase</keyword>
<dbReference type="SMART" id="SM00448">
    <property type="entry name" value="REC"/>
    <property type="match status" value="1"/>
</dbReference>
<organism evidence="22 23">
    <name type="scientific">Ramlibacter rhizophilus</name>
    <dbReference type="NCBI Taxonomy" id="1781167"/>
    <lineage>
        <taxon>Bacteria</taxon>
        <taxon>Pseudomonadati</taxon>
        <taxon>Pseudomonadota</taxon>
        <taxon>Betaproteobacteria</taxon>
        <taxon>Burkholderiales</taxon>
        <taxon>Comamonadaceae</taxon>
        <taxon>Ramlibacter</taxon>
    </lineage>
</organism>
<keyword evidence="12" id="KW-0472">Membrane</keyword>
<dbReference type="PANTHER" id="PTHR45339">
    <property type="entry name" value="HYBRID SIGNAL TRANSDUCTION HISTIDINE KINASE J"/>
    <property type="match status" value="1"/>
</dbReference>
<dbReference type="Gene3D" id="3.40.50.2300">
    <property type="match status" value="1"/>
</dbReference>
<dbReference type="FunFam" id="1.10.287.130:FF:000038">
    <property type="entry name" value="Sensory transduction histidine kinase"/>
    <property type="match status" value="1"/>
</dbReference>
<dbReference type="InterPro" id="IPR003594">
    <property type="entry name" value="HATPase_dom"/>
</dbReference>
<evidence type="ECO:0000256" key="8">
    <source>
        <dbReference type="ARBA" id="ARBA00022777"/>
    </source>
</evidence>
<name>A0A4Z0BP00_9BURK</name>
<dbReference type="Gene3D" id="3.30.565.10">
    <property type="entry name" value="Histidine kinase-like ATPase, C-terminal domain"/>
    <property type="match status" value="1"/>
</dbReference>
<feature type="region of interest" description="Disordered" evidence="17">
    <location>
        <begin position="1"/>
        <end position="22"/>
    </location>
</feature>
<dbReference type="Pfam" id="PF13188">
    <property type="entry name" value="PAS_8"/>
    <property type="match status" value="1"/>
</dbReference>
<dbReference type="Pfam" id="PF00512">
    <property type="entry name" value="HisKA"/>
    <property type="match status" value="1"/>
</dbReference>
<dbReference type="InterPro" id="IPR035965">
    <property type="entry name" value="PAS-like_dom_sf"/>
</dbReference>
<evidence type="ECO:0000256" key="17">
    <source>
        <dbReference type="SAM" id="MobiDB-lite"/>
    </source>
</evidence>
<dbReference type="CDD" id="cd00082">
    <property type="entry name" value="HisKA"/>
    <property type="match status" value="1"/>
</dbReference>
<keyword evidence="7" id="KW-0547">Nucleotide-binding</keyword>
<evidence type="ECO:0000256" key="11">
    <source>
        <dbReference type="ARBA" id="ARBA00023026"/>
    </source>
</evidence>
<dbReference type="PROSITE" id="PS50112">
    <property type="entry name" value="PAS"/>
    <property type="match status" value="1"/>
</dbReference>
<dbReference type="NCBIfam" id="TIGR00229">
    <property type="entry name" value="sensory_box"/>
    <property type="match status" value="1"/>
</dbReference>
<dbReference type="PROSITE" id="PS50110">
    <property type="entry name" value="RESPONSE_REGULATORY"/>
    <property type="match status" value="1"/>
</dbReference>
<keyword evidence="13" id="KW-0131">Cell cycle</keyword>
<evidence type="ECO:0000256" key="9">
    <source>
        <dbReference type="ARBA" id="ARBA00022840"/>
    </source>
</evidence>
<evidence type="ECO:0000256" key="12">
    <source>
        <dbReference type="ARBA" id="ARBA00023136"/>
    </source>
</evidence>
<dbReference type="GO" id="GO:0016020">
    <property type="term" value="C:membrane"/>
    <property type="evidence" value="ECO:0007669"/>
    <property type="project" value="UniProtKB-SubCell"/>
</dbReference>
<evidence type="ECO:0000256" key="10">
    <source>
        <dbReference type="ARBA" id="ARBA00023012"/>
    </source>
</evidence>
<dbReference type="InterPro" id="IPR011006">
    <property type="entry name" value="CheY-like_superfamily"/>
</dbReference>
<dbReference type="SUPFAM" id="SSF52172">
    <property type="entry name" value="CheY-like"/>
    <property type="match status" value="2"/>
</dbReference>
<dbReference type="AlphaFoldDB" id="A0A4Z0BP00"/>
<dbReference type="InterPro" id="IPR001610">
    <property type="entry name" value="PAC"/>
</dbReference>
<dbReference type="InterPro" id="IPR000014">
    <property type="entry name" value="PAS"/>
</dbReference>
<dbReference type="RefSeq" id="WP_135285539.1">
    <property type="nucleotide sequence ID" value="NZ_SMLL01000004.1"/>
</dbReference>
<evidence type="ECO:0000256" key="15">
    <source>
        <dbReference type="ARBA" id="ARBA00070152"/>
    </source>
</evidence>
<dbReference type="CDD" id="cd00130">
    <property type="entry name" value="PAS"/>
    <property type="match status" value="1"/>
</dbReference>
<dbReference type="GO" id="GO:0005524">
    <property type="term" value="F:ATP binding"/>
    <property type="evidence" value="ECO:0007669"/>
    <property type="project" value="UniProtKB-KW"/>
</dbReference>
<dbReference type="InterPro" id="IPR000700">
    <property type="entry name" value="PAS-assoc_C"/>
</dbReference>
<keyword evidence="6" id="KW-0732">Signal</keyword>
<dbReference type="InterPro" id="IPR001789">
    <property type="entry name" value="Sig_transdc_resp-reg_receiver"/>
</dbReference>
<dbReference type="SMART" id="SM00387">
    <property type="entry name" value="HATPase_c"/>
    <property type="match status" value="1"/>
</dbReference>
<evidence type="ECO:0000256" key="5">
    <source>
        <dbReference type="ARBA" id="ARBA00022679"/>
    </source>
</evidence>
<feature type="domain" description="PAS" evidence="20">
    <location>
        <begin position="548"/>
        <end position="602"/>
    </location>
</feature>
<dbReference type="OrthoDB" id="5290456at2"/>
<dbReference type="Pfam" id="PF02518">
    <property type="entry name" value="HATPase_c"/>
    <property type="match status" value="1"/>
</dbReference>
<dbReference type="SMART" id="SM00388">
    <property type="entry name" value="HisKA"/>
    <property type="match status" value="1"/>
</dbReference>
<dbReference type="SUPFAM" id="SSF47384">
    <property type="entry name" value="Homodimeric domain of signal transducing histidine kinase"/>
    <property type="match status" value="1"/>
</dbReference>
<dbReference type="Gene3D" id="1.10.287.130">
    <property type="match status" value="1"/>
</dbReference>
<feature type="modified residue" description="4-aspartylphosphate" evidence="16">
    <location>
        <position position="1123"/>
    </location>
</feature>
<comment type="function">
    <text evidence="14">Member of the two-component regulatory system BvgS/BvgA. Phosphorylates BvgA via a four-step phosphorelay in response to environmental signals.</text>
</comment>
<evidence type="ECO:0000313" key="22">
    <source>
        <dbReference type="EMBL" id="TFY99997.1"/>
    </source>
</evidence>
<dbReference type="PRINTS" id="PR00344">
    <property type="entry name" value="BCTRLSENSOR"/>
</dbReference>
<evidence type="ECO:0000256" key="13">
    <source>
        <dbReference type="ARBA" id="ARBA00023306"/>
    </source>
</evidence>
<comment type="catalytic activity">
    <reaction evidence="1">
        <text>ATP + protein L-histidine = ADP + protein N-phospho-L-histidine.</text>
        <dbReference type="EC" id="2.7.13.3"/>
    </reaction>
</comment>
<dbReference type="EMBL" id="SMLL01000004">
    <property type="protein sequence ID" value="TFY99997.1"/>
    <property type="molecule type" value="Genomic_DNA"/>
</dbReference>
<dbReference type="PROSITE" id="PS50109">
    <property type="entry name" value="HIS_KIN"/>
    <property type="match status" value="1"/>
</dbReference>
<evidence type="ECO:0000256" key="4">
    <source>
        <dbReference type="ARBA" id="ARBA00022553"/>
    </source>
</evidence>
<comment type="caution">
    <text evidence="22">The sequence shown here is derived from an EMBL/GenBank/DDBJ whole genome shotgun (WGS) entry which is preliminary data.</text>
</comment>
<dbReference type="SMART" id="SM00091">
    <property type="entry name" value="PAS"/>
    <property type="match status" value="5"/>
</dbReference>
<feature type="domain" description="Histidine kinase" evidence="18">
    <location>
        <begin position="691"/>
        <end position="912"/>
    </location>
</feature>
<dbReference type="InterPro" id="IPR004358">
    <property type="entry name" value="Sig_transdc_His_kin-like_C"/>
</dbReference>
<evidence type="ECO:0000256" key="2">
    <source>
        <dbReference type="ARBA" id="ARBA00004370"/>
    </source>
</evidence>
<evidence type="ECO:0000259" key="21">
    <source>
        <dbReference type="PROSITE" id="PS50113"/>
    </source>
</evidence>
<dbReference type="Proteomes" id="UP000297564">
    <property type="component" value="Unassembled WGS sequence"/>
</dbReference>
<evidence type="ECO:0000256" key="6">
    <source>
        <dbReference type="ARBA" id="ARBA00022729"/>
    </source>
</evidence>
<evidence type="ECO:0000256" key="14">
    <source>
        <dbReference type="ARBA" id="ARBA00058004"/>
    </source>
</evidence>
<dbReference type="EC" id="2.7.13.3" evidence="3"/>
<evidence type="ECO:0000256" key="16">
    <source>
        <dbReference type="PROSITE-ProRule" id="PRU00169"/>
    </source>
</evidence>
<evidence type="ECO:0000259" key="20">
    <source>
        <dbReference type="PROSITE" id="PS50112"/>
    </source>
</evidence>
<dbReference type="Pfam" id="PF08448">
    <property type="entry name" value="PAS_4"/>
    <property type="match status" value="1"/>
</dbReference>
<keyword evidence="11" id="KW-0843">Virulence</keyword>
<evidence type="ECO:0000259" key="18">
    <source>
        <dbReference type="PROSITE" id="PS50109"/>
    </source>
</evidence>
<protein>
    <recommendedName>
        <fullName evidence="15">Virulence sensor protein BvgS</fullName>
        <ecNumber evidence="3">2.7.13.3</ecNumber>
    </recommendedName>
</protein>
<evidence type="ECO:0000256" key="1">
    <source>
        <dbReference type="ARBA" id="ARBA00000085"/>
    </source>
</evidence>
<evidence type="ECO:0000256" key="3">
    <source>
        <dbReference type="ARBA" id="ARBA00012438"/>
    </source>
</evidence>
<dbReference type="Gene3D" id="3.30.450.20">
    <property type="entry name" value="PAS domain"/>
    <property type="match status" value="4"/>
</dbReference>
<keyword evidence="23" id="KW-1185">Reference proteome</keyword>
<evidence type="ECO:0000313" key="23">
    <source>
        <dbReference type="Proteomes" id="UP000297564"/>
    </source>
</evidence>
<dbReference type="InterPro" id="IPR036097">
    <property type="entry name" value="HisK_dim/P_sf"/>
</dbReference>
<keyword evidence="8" id="KW-0418">Kinase</keyword>
<comment type="subcellular location">
    <subcellularLocation>
        <location evidence="2">Membrane</location>
    </subcellularLocation>
</comment>